<evidence type="ECO:0000313" key="2">
    <source>
        <dbReference type="Proteomes" id="UP000006222"/>
    </source>
</evidence>
<organism evidence="1 2">
    <name type="scientific">Rhodopirellula baltica WH47</name>
    <dbReference type="NCBI Taxonomy" id="991778"/>
    <lineage>
        <taxon>Bacteria</taxon>
        <taxon>Pseudomonadati</taxon>
        <taxon>Planctomycetota</taxon>
        <taxon>Planctomycetia</taxon>
        <taxon>Pirellulales</taxon>
        <taxon>Pirellulaceae</taxon>
        <taxon>Rhodopirellula</taxon>
    </lineage>
</organism>
<dbReference type="Proteomes" id="UP000006222">
    <property type="component" value="Unassembled WGS sequence"/>
</dbReference>
<proteinExistence type="predicted"/>
<protein>
    <submittedName>
        <fullName evidence="1">Uncharacterized protein</fullName>
    </submittedName>
</protein>
<dbReference type="AlphaFoldDB" id="F2AR90"/>
<dbReference type="EMBL" id="AFAR01000125">
    <property type="protein sequence ID" value="EGF27826.1"/>
    <property type="molecule type" value="Genomic_DNA"/>
</dbReference>
<accession>F2AR90</accession>
<gene>
    <name evidence="1" type="ORF">RBWH47_04403</name>
</gene>
<evidence type="ECO:0000313" key="1">
    <source>
        <dbReference type="EMBL" id="EGF27826.1"/>
    </source>
</evidence>
<reference evidence="1 2" key="1">
    <citation type="journal article" date="2013" name="Mar. Genomics">
        <title>Expression of sulfatases in Rhodopirellula baltica and the diversity of sulfatases in the genus Rhodopirellula.</title>
        <authorList>
            <person name="Wegner C.E."/>
            <person name="Richter-Heitmann T."/>
            <person name="Klindworth A."/>
            <person name="Klockow C."/>
            <person name="Richter M."/>
            <person name="Achstetter T."/>
            <person name="Glockner F.O."/>
            <person name="Harder J."/>
        </authorList>
    </citation>
    <scope>NUCLEOTIDE SEQUENCE [LARGE SCALE GENOMIC DNA]</scope>
    <source>
        <strain evidence="1 2">WH47</strain>
    </source>
</reference>
<name>F2AR90_RHOBT</name>
<comment type="caution">
    <text evidence="1">The sequence shown here is derived from an EMBL/GenBank/DDBJ whole genome shotgun (WGS) entry which is preliminary data.</text>
</comment>
<sequence>MTGDPATVCWHLRRISAQIDLRQHFASDSDRASKKVLTEQDLWVISWSQI</sequence>